<dbReference type="EMBL" id="NKUJ01000061">
    <property type="protein sequence ID" value="RMJ15622.1"/>
    <property type="molecule type" value="Genomic_DNA"/>
</dbReference>
<organism evidence="2 3">
    <name type="scientific">Fusarium kuroshium</name>
    <dbReference type="NCBI Taxonomy" id="2010991"/>
    <lineage>
        <taxon>Eukaryota</taxon>
        <taxon>Fungi</taxon>
        <taxon>Dikarya</taxon>
        <taxon>Ascomycota</taxon>
        <taxon>Pezizomycotina</taxon>
        <taxon>Sordariomycetes</taxon>
        <taxon>Hypocreomycetidae</taxon>
        <taxon>Hypocreales</taxon>
        <taxon>Nectriaceae</taxon>
        <taxon>Fusarium</taxon>
        <taxon>Fusarium solani species complex</taxon>
    </lineage>
</organism>
<protein>
    <recommendedName>
        <fullName evidence="4">SMP-30/Gluconolactonase/LRE-like region domain-containing protein</fullName>
    </recommendedName>
</protein>
<dbReference type="Proteomes" id="UP000277212">
    <property type="component" value="Unassembled WGS sequence"/>
</dbReference>
<evidence type="ECO:0008006" key="4">
    <source>
        <dbReference type="Google" id="ProtNLM"/>
    </source>
</evidence>
<dbReference type="Gene3D" id="2.120.10.30">
    <property type="entry name" value="TolB, C-terminal domain"/>
    <property type="match status" value="1"/>
</dbReference>
<dbReference type="SUPFAM" id="SSF63829">
    <property type="entry name" value="Calcium-dependent phosphotriesterase"/>
    <property type="match status" value="1"/>
</dbReference>
<dbReference type="PANTHER" id="PTHR42060">
    <property type="entry name" value="NHL REPEAT-CONTAINING PROTEIN-RELATED"/>
    <property type="match status" value="1"/>
</dbReference>
<dbReference type="STRING" id="2010991.A0A3M2SEQ8"/>
<dbReference type="InterPro" id="IPR011042">
    <property type="entry name" value="6-blade_b-propeller_TolB-like"/>
</dbReference>
<gene>
    <name evidence="2" type="ORF">CDV36_004717</name>
</gene>
<dbReference type="InterPro" id="IPR052998">
    <property type="entry name" value="Hetero-Diels-Alderase-like"/>
</dbReference>
<keyword evidence="3" id="KW-1185">Reference proteome</keyword>
<comment type="caution">
    <text evidence="2">The sequence shown here is derived from an EMBL/GenBank/DDBJ whole genome shotgun (WGS) entry which is preliminary data.</text>
</comment>
<evidence type="ECO:0000313" key="3">
    <source>
        <dbReference type="Proteomes" id="UP000277212"/>
    </source>
</evidence>
<evidence type="ECO:0000256" key="1">
    <source>
        <dbReference type="SAM" id="SignalP"/>
    </source>
</evidence>
<sequence>MFSLVFATLALPTLALSKSLPAKTLGQLPLGTWLENIAVRPNGDLLATQMWPSAKIYTIRGPSDCENSLEELVSLPSIQSIYGIVEVPSYRSRAEKFIFVGSNSTDLGVPITGTFSAWSIEFQNSHYGSKIKAKKISDMDKKSGFLNGVAAIPHRSDAVLVADSANGLVGRLDLASGKFDTSAFVFPQMNPIKGAGLPIGVNGIQIRDGYLYFDNSYEVAIYRIPITPAGYPVKGAKPELFVNLSNGLSFLDDFALDTNGNIYGASNFDNSVVFVNGATRKWKIVAGGVGEMTVAGSTAVAFGRGRRDRDELYVSTGGALAKPVNDTKTEGAKVVAIDTHP</sequence>
<dbReference type="OrthoDB" id="5233393at2759"/>
<keyword evidence="1" id="KW-0732">Signal</keyword>
<evidence type="ECO:0000313" key="2">
    <source>
        <dbReference type="EMBL" id="RMJ15622.1"/>
    </source>
</evidence>
<proteinExistence type="predicted"/>
<feature type="chain" id="PRO_5018229169" description="SMP-30/Gluconolactonase/LRE-like region domain-containing protein" evidence="1">
    <location>
        <begin position="18"/>
        <end position="341"/>
    </location>
</feature>
<accession>A0A3M2SEQ8</accession>
<reference evidence="2 3" key="1">
    <citation type="submission" date="2017-06" db="EMBL/GenBank/DDBJ databases">
        <title>Comparative genomic analysis of Ambrosia Fusariam Clade fungi.</title>
        <authorList>
            <person name="Stajich J.E."/>
            <person name="Carrillo J."/>
            <person name="Kijimoto T."/>
            <person name="Eskalen A."/>
            <person name="O'Donnell K."/>
            <person name="Kasson M."/>
        </authorList>
    </citation>
    <scope>NUCLEOTIDE SEQUENCE [LARGE SCALE GENOMIC DNA]</scope>
    <source>
        <strain evidence="2">UCR3666</strain>
    </source>
</reference>
<dbReference type="PANTHER" id="PTHR42060:SF1">
    <property type="entry name" value="NHL REPEAT-CONTAINING PROTEIN"/>
    <property type="match status" value="1"/>
</dbReference>
<feature type="signal peptide" evidence="1">
    <location>
        <begin position="1"/>
        <end position="17"/>
    </location>
</feature>
<name>A0A3M2SEQ8_9HYPO</name>
<dbReference type="AlphaFoldDB" id="A0A3M2SEQ8"/>